<feature type="region of interest" description="Disordered" evidence="1">
    <location>
        <begin position="16"/>
        <end position="39"/>
    </location>
</feature>
<organism evidence="2 3">
    <name type="scientific">Vespula germanica</name>
    <name type="common">German yellow jacket</name>
    <name type="synonym">Paravespula germanica</name>
    <dbReference type="NCBI Taxonomy" id="30212"/>
    <lineage>
        <taxon>Eukaryota</taxon>
        <taxon>Metazoa</taxon>
        <taxon>Ecdysozoa</taxon>
        <taxon>Arthropoda</taxon>
        <taxon>Hexapoda</taxon>
        <taxon>Insecta</taxon>
        <taxon>Pterygota</taxon>
        <taxon>Neoptera</taxon>
        <taxon>Endopterygota</taxon>
        <taxon>Hymenoptera</taxon>
        <taxon>Apocrita</taxon>
        <taxon>Aculeata</taxon>
        <taxon>Vespoidea</taxon>
        <taxon>Vespidae</taxon>
        <taxon>Vespinae</taxon>
        <taxon>Vespula</taxon>
    </lineage>
</organism>
<dbReference type="EMBL" id="JACSDZ010000016">
    <property type="protein sequence ID" value="KAF7385625.1"/>
    <property type="molecule type" value="Genomic_DNA"/>
</dbReference>
<evidence type="ECO:0000313" key="2">
    <source>
        <dbReference type="EMBL" id="KAF7385625.1"/>
    </source>
</evidence>
<protein>
    <submittedName>
        <fullName evidence="2">Uncharacterized protein</fullName>
    </submittedName>
</protein>
<evidence type="ECO:0000313" key="3">
    <source>
        <dbReference type="Proteomes" id="UP000617340"/>
    </source>
</evidence>
<evidence type="ECO:0000256" key="1">
    <source>
        <dbReference type="SAM" id="MobiDB-lite"/>
    </source>
</evidence>
<accession>A0A834MV47</accession>
<dbReference type="AlphaFoldDB" id="A0A834MV47"/>
<reference evidence="2" key="1">
    <citation type="journal article" date="2020" name="G3 (Bethesda)">
        <title>High-Quality Assemblies for Three Invasive Social Wasps from the &lt;i&gt;Vespula&lt;/i&gt; Genus.</title>
        <authorList>
            <person name="Harrop T.W.R."/>
            <person name="Guhlin J."/>
            <person name="McLaughlin G.M."/>
            <person name="Permina E."/>
            <person name="Stockwell P."/>
            <person name="Gilligan J."/>
            <person name="Le Lec M.F."/>
            <person name="Gruber M.A.M."/>
            <person name="Quinn O."/>
            <person name="Lovegrove M."/>
            <person name="Duncan E.J."/>
            <person name="Remnant E.J."/>
            <person name="Van Eeckhoven J."/>
            <person name="Graham B."/>
            <person name="Knapp R.A."/>
            <person name="Langford K.W."/>
            <person name="Kronenberg Z."/>
            <person name="Press M.O."/>
            <person name="Eacker S.M."/>
            <person name="Wilson-Rankin E.E."/>
            <person name="Purcell J."/>
            <person name="Lester P.J."/>
            <person name="Dearden P.K."/>
        </authorList>
    </citation>
    <scope>NUCLEOTIDE SEQUENCE</scope>
    <source>
        <strain evidence="2">Linc-1</strain>
    </source>
</reference>
<proteinExistence type="predicted"/>
<dbReference type="Proteomes" id="UP000617340">
    <property type="component" value="Unassembled WGS sequence"/>
</dbReference>
<name>A0A834MV47_VESGE</name>
<gene>
    <name evidence="2" type="ORF">HZH68_014055</name>
</gene>
<comment type="caution">
    <text evidence="2">The sequence shown here is derived from an EMBL/GenBank/DDBJ whole genome shotgun (WGS) entry which is preliminary data.</text>
</comment>
<keyword evidence="3" id="KW-1185">Reference proteome</keyword>
<sequence>MIGTCTWEVVVWVEGEGEGEDSSSGVIPEGGTNRDRKRMYGETLDKDINVRKKVSASISIRITRHSNESRPIISGVSQTPVSDLLPSNMIYIVLHWRLIP</sequence>